<dbReference type="Pfam" id="PF02607">
    <property type="entry name" value="B12-binding_2"/>
    <property type="match status" value="1"/>
</dbReference>
<comment type="catalytic activity">
    <reaction evidence="9">
        <text>(6S)-5-methyl-5,6,7,8-tetrahydrofolate + L-homocysteine = (6S)-5,6,7,8-tetrahydrofolate + L-methionine</text>
        <dbReference type="Rhea" id="RHEA:11172"/>
        <dbReference type="ChEBI" id="CHEBI:18608"/>
        <dbReference type="ChEBI" id="CHEBI:57453"/>
        <dbReference type="ChEBI" id="CHEBI:57844"/>
        <dbReference type="ChEBI" id="CHEBI:58199"/>
        <dbReference type="EC" id="2.1.1.13"/>
    </reaction>
</comment>
<dbReference type="PROSITE" id="PS50974">
    <property type="entry name" value="ADOMET_ACTIVATION"/>
    <property type="match status" value="1"/>
</dbReference>
<dbReference type="InterPro" id="IPR003759">
    <property type="entry name" value="Cbl-bd_cap"/>
</dbReference>
<dbReference type="InterPro" id="IPR036724">
    <property type="entry name" value="Cobalamin-bd_sf"/>
</dbReference>
<evidence type="ECO:0000259" key="11">
    <source>
        <dbReference type="PROSITE" id="PS50974"/>
    </source>
</evidence>
<dbReference type="RefSeq" id="WP_336917060.1">
    <property type="nucleotide sequence ID" value="NZ_JBANRN010000001.1"/>
</dbReference>
<dbReference type="PIRSF" id="PIRSF000381">
    <property type="entry name" value="MetH"/>
    <property type="match status" value="1"/>
</dbReference>
<dbReference type="InterPro" id="IPR033706">
    <property type="entry name" value="Met_synthase_B12-bd"/>
</dbReference>
<evidence type="ECO:0000259" key="10">
    <source>
        <dbReference type="PROSITE" id="PS50972"/>
    </source>
</evidence>
<feature type="domain" description="B12-binding N-terminal" evidence="13">
    <location>
        <begin position="318"/>
        <end position="412"/>
    </location>
</feature>
<dbReference type="Gene3D" id="3.40.50.280">
    <property type="entry name" value="Cobalamin-binding domain"/>
    <property type="match status" value="1"/>
</dbReference>
<dbReference type="PROSITE" id="PS50972">
    <property type="entry name" value="PTERIN_BINDING"/>
    <property type="match status" value="1"/>
</dbReference>
<dbReference type="GO" id="GO:0008705">
    <property type="term" value="F:methionine synthase activity"/>
    <property type="evidence" value="ECO:0007669"/>
    <property type="project" value="UniProtKB-EC"/>
</dbReference>
<evidence type="ECO:0000313" key="14">
    <source>
        <dbReference type="EMBL" id="MFC3099697.1"/>
    </source>
</evidence>
<keyword evidence="9" id="KW-0486">Methionine biosynthesis</keyword>
<comment type="pathway">
    <text evidence="9">Amino-acid biosynthesis; L-methionine biosynthesis via de novo pathway; L-methionine from L-homocysteine (MetH route): step 1/1.</text>
</comment>
<dbReference type="SUPFAM" id="SSF56507">
    <property type="entry name" value="Methionine synthase activation domain-like"/>
    <property type="match status" value="1"/>
</dbReference>
<keyword evidence="4 9" id="KW-0808">Transferase</keyword>
<dbReference type="Pfam" id="PF02965">
    <property type="entry name" value="Met_synt_B12"/>
    <property type="match status" value="1"/>
</dbReference>
<sequence length="880" mass="95961">MASTPALEREAASPAASARFINVGERTNVTGSAAFKKLILAGDYAAAIEVARQQVENGAQIIDVNMDEGLLDAVEAMTTFLRLIATEPDIARVPVMVDSSRWDVIEAGLKWVSGKPVANSISLKEGEAPFLTQARTCMDLGAAVVVMAFDEAGQADTRARKVEICQRAYALLTGIGFPPQDIIFDPNIFAVATGMEEHDRYALDFIEAVREIRATCPHVHCSGGLSNLSFSFRGNETVRRAMHSVFLYHAIPAGLDMAIVNAGQLDIYDQIDPVLRDACEDVILMRPPPAESGFASATERLIHLAESYRGKDAAKEAEAAEWRGWDVRRRLEYALVRGIDAHVVEDTEEARKVADRPIEVIEGPLMDGMNVVGDLFGSGQMFLPQVVKSARVMKKAVAHLIPYIEAEKEAGANAKGRIVLATVKGDVHDIGKNIVGVVLQCNGYEVIDLGVMVPWATILDTARAENADMIGLSGLITPSLDEMVTVAEEMQRAGFTIPLLIGGATTSKVHTALRIDPAYSGPVLHVLDASRAVGVASRLLSDTQRDAIVADTKGEYQALRTAREGKGKSDLLPLADARANAFAADPALKAPPPRQPGRHVFPAWDLADLRECIDWTPFFRAWELAGVFPAILDDPVVGESARALFADAQAMLERIVEENWLVPRGVCEFWACRREGDDVLLDSGRRLPFLRQQVGKSRDRANFCLADFIAPNDDWIGGFAVGIHGIEPHLERFRAAHDDYNDILLKALADRFAEAFAERLHQHVRTTLWGYAPDEALTNAELIAETYQGIRPAPGYPACPDHTLKSTLFSLLDAPATAGITLTESLAMLPTSAVSGFYFAHPDSQYFGVARIGEDQLADYAQRAGMPLDEARRWLRPNLD</sequence>
<dbReference type="SMART" id="SM01018">
    <property type="entry name" value="B12-binding_2"/>
    <property type="match status" value="1"/>
</dbReference>
<keyword evidence="2 9" id="KW-0489">Methyltransferase</keyword>
<dbReference type="SUPFAM" id="SSF47644">
    <property type="entry name" value="Methionine synthase domain"/>
    <property type="match status" value="1"/>
</dbReference>
<evidence type="ECO:0000256" key="3">
    <source>
        <dbReference type="ARBA" id="ARBA00022628"/>
    </source>
</evidence>
<dbReference type="NCBIfam" id="TIGR02082">
    <property type="entry name" value="metH"/>
    <property type="match status" value="1"/>
</dbReference>
<keyword evidence="6" id="KW-0677">Repeat</keyword>
<dbReference type="InterPro" id="IPR011005">
    <property type="entry name" value="Dihydropteroate_synth-like_sf"/>
</dbReference>
<dbReference type="EMBL" id="JBHRSU010000001">
    <property type="protein sequence ID" value="MFC3099697.1"/>
    <property type="molecule type" value="Genomic_DNA"/>
</dbReference>
<dbReference type="Gene3D" id="1.10.1240.10">
    <property type="entry name" value="Methionine synthase domain"/>
    <property type="match status" value="1"/>
</dbReference>
<dbReference type="Pfam" id="PF02310">
    <property type="entry name" value="B12-binding"/>
    <property type="match status" value="1"/>
</dbReference>
<dbReference type="Proteomes" id="UP001595378">
    <property type="component" value="Unassembled WGS sequence"/>
</dbReference>
<evidence type="ECO:0000313" key="15">
    <source>
        <dbReference type="Proteomes" id="UP001595378"/>
    </source>
</evidence>
<feature type="domain" description="Pterin-binding" evidence="10">
    <location>
        <begin position="20"/>
        <end position="280"/>
    </location>
</feature>
<accession>A0ABV7EAR5</accession>
<dbReference type="InterPro" id="IPR000489">
    <property type="entry name" value="Pterin-binding_dom"/>
</dbReference>
<dbReference type="EC" id="2.1.1.13" evidence="8 9"/>
<comment type="function">
    <text evidence="9">Catalyzes the transfer of a methyl group from methyl-cobalamin to homocysteine, yielding enzyme-bound cob(I)alamin and methionine. Subsequently, remethylates the cofactor using methyltetrahydrofolate.</text>
</comment>
<evidence type="ECO:0000256" key="1">
    <source>
        <dbReference type="ARBA" id="ARBA00010398"/>
    </source>
</evidence>
<feature type="domain" description="AdoMet activation" evidence="11">
    <location>
        <begin position="565"/>
        <end position="880"/>
    </location>
</feature>
<evidence type="ECO:0000256" key="5">
    <source>
        <dbReference type="ARBA" id="ARBA00022723"/>
    </source>
</evidence>
<dbReference type="SUPFAM" id="SSF51717">
    <property type="entry name" value="Dihydropteroate synthetase-like"/>
    <property type="match status" value="1"/>
</dbReference>
<feature type="domain" description="B12-binding" evidence="12">
    <location>
        <begin position="415"/>
        <end position="550"/>
    </location>
</feature>
<evidence type="ECO:0000256" key="4">
    <source>
        <dbReference type="ARBA" id="ARBA00022679"/>
    </source>
</evidence>
<dbReference type="Pfam" id="PF00809">
    <property type="entry name" value="Pterin_bind"/>
    <property type="match status" value="1"/>
</dbReference>
<comment type="cofactor">
    <cofactor evidence="9">
        <name>methylcob(III)alamin</name>
        <dbReference type="ChEBI" id="CHEBI:28115"/>
    </cofactor>
</comment>
<protein>
    <recommendedName>
        <fullName evidence="8 9">Methionine synthase</fullName>
        <ecNumber evidence="8 9">2.1.1.13</ecNumber>
    </recommendedName>
    <alternativeName>
        <fullName evidence="9">5-methyltetrahydrofolate--homocysteine methyltransferase</fullName>
    </alternativeName>
</protein>
<dbReference type="CDD" id="cd00740">
    <property type="entry name" value="MeTr"/>
    <property type="match status" value="1"/>
</dbReference>
<evidence type="ECO:0000256" key="7">
    <source>
        <dbReference type="ARBA" id="ARBA00023285"/>
    </source>
</evidence>
<dbReference type="InterPro" id="IPR006158">
    <property type="entry name" value="Cobalamin-bd"/>
</dbReference>
<keyword evidence="5 9" id="KW-0479">Metal-binding</keyword>
<dbReference type="InterPro" id="IPR037010">
    <property type="entry name" value="VitB12-dep_Met_synth_activ_sf"/>
</dbReference>
<evidence type="ECO:0000256" key="6">
    <source>
        <dbReference type="ARBA" id="ARBA00022737"/>
    </source>
</evidence>
<evidence type="ECO:0000256" key="9">
    <source>
        <dbReference type="PIRNR" id="PIRNR000381"/>
    </source>
</evidence>
<keyword evidence="15" id="KW-1185">Reference proteome</keyword>
<dbReference type="InterPro" id="IPR036594">
    <property type="entry name" value="Meth_synthase_dom"/>
</dbReference>
<evidence type="ECO:0000259" key="13">
    <source>
        <dbReference type="PROSITE" id="PS51337"/>
    </source>
</evidence>
<dbReference type="PROSITE" id="PS51337">
    <property type="entry name" value="B12_BINDING_NTER"/>
    <property type="match status" value="1"/>
</dbReference>
<keyword evidence="3 9" id="KW-0846">Cobalamin</keyword>
<proteinExistence type="inferred from homology"/>
<comment type="similarity">
    <text evidence="1">Belongs to the vitamin-B12 dependent methionine synthase family.</text>
</comment>
<dbReference type="GO" id="GO:0032259">
    <property type="term" value="P:methylation"/>
    <property type="evidence" value="ECO:0007669"/>
    <property type="project" value="UniProtKB-KW"/>
</dbReference>
<dbReference type="SUPFAM" id="SSF52242">
    <property type="entry name" value="Cobalamin (vitamin B12)-binding domain"/>
    <property type="match status" value="1"/>
</dbReference>
<evidence type="ECO:0000256" key="2">
    <source>
        <dbReference type="ARBA" id="ARBA00022603"/>
    </source>
</evidence>
<dbReference type="PANTHER" id="PTHR45833">
    <property type="entry name" value="METHIONINE SYNTHASE"/>
    <property type="match status" value="1"/>
</dbReference>
<dbReference type="CDD" id="cd02069">
    <property type="entry name" value="methionine_synthase_B12_BD"/>
    <property type="match status" value="1"/>
</dbReference>
<reference evidence="15" key="1">
    <citation type="journal article" date="2019" name="Int. J. Syst. Evol. Microbiol.">
        <title>The Global Catalogue of Microorganisms (GCM) 10K type strain sequencing project: providing services to taxonomists for standard genome sequencing and annotation.</title>
        <authorList>
            <consortium name="The Broad Institute Genomics Platform"/>
            <consortium name="The Broad Institute Genome Sequencing Center for Infectious Disease"/>
            <person name="Wu L."/>
            <person name="Ma J."/>
        </authorList>
    </citation>
    <scope>NUCLEOTIDE SEQUENCE [LARGE SCALE GENOMIC DNA]</scope>
    <source>
        <strain evidence="15">KCTC 52606</strain>
    </source>
</reference>
<dbReference type="PROSITE" id="PS51332">
    <property type="entry name" value="B12_BINDING"/>
    <property type="match status" value="1"/>
</dbReference>
<keyword evidence="9" id="KW-0949">S-adenosyl-L-methionine</keyword>
<organism evidence="14 15">
    <name type="scientific">Alteraurantiacibacter lauratis</name>
    <dbReference type="NCBI Taxonomy" id="2054627"/>
    <lineage>
        <taxon>Bacteria</taxon>
        <taxon>Pseudomonadati</taxon>
        <taxon>Pseudomonadota</taxon>
        <taxon>Alphaproteobacteria</taxon>
        <taxon>Sphingomonadales</taxon>
        <taxon>Erythrobacteraceae</taxon>
        <taxon>Alteraurantiacibacter</taxon>
    </lineage>
</organism>
<dbReference type="Gene3D" id="3.20.20.20">
    <property type="entry name" value="Dihydropteroate synthase-like"/>
    <property type="match status" value="1"/>
</dbReference>
<comment type="caution">
    <text evidence="14">The sequence shown here is derived from an EMBL/GenBank/DDBJ whole genome shotgun (WGS) entry which is preliminary data.</text>
</comment>
<dbReference type="InterPro" id="IPR011822">
    <property type="entry name" value="MetH"/>
</dbReference>
<dbReference type="PANTHER" id="PTHR45833:SF1">
    <property type="entry name" value="METHIONINE SYNTHASE"/>
    <property type="match status" value="1"/>
</dbReference>
<dbReference type="InterPro" id="IPR050554">
    <property type="entry name" value="Met_Synthase/Corrinoid"/>
</dbReference>
<name>A0ABV7EAR5_9SPHN</name>
<evidence type="ECO:0000256" key="8">
    <source>
        <dbReference type="NCBIfam" id="TIGR02082"/>
    </source>
</evidence>
<keyword evidence="7 9" id="KW-0170">Cobalt</keyword>
<keyword evidence="9" id="KW-0862">Zinc</keyword>
<dbReference type="Gene3D" id="3.10.196.10">
    <property type="entry name" value="Vitamin B12-dependent methionine synthase, activation domain"/>
    <property type="match status" value="1"/>
</dbReference>
<comment type="domain">
    <text evidence="9">Modular enzyme with four functionally distinct domains. The isolated Hcy-binding domain catalyzes methyl transfer from free methylcobalamin to homocysteine. The Hcy-binding domain in association with the pterin-binding domain catalyzes the methylation of cob(I)alamin by methyltetrahydrofolate and the methylation of homocysteine. The B12-binding domain binds the cofactor. The AdoMet activation domain binds S-adenosyl-L-methionine. Under aerobic conditions cob(I)alamin can be converted to inactive cob(II)alamin. Reductive methylation by S-adenosyl-L-methionine and flavodoxin regenerates methylcobalamin.</text>
</comment>
<gene>
    <name evidence="14" type="primary">metH</name>
    <name evidence="14" type="ORF">ACFODK_02185</name>
</gene>
<comment type="cofactor">
    <cofactor evidence="9">
        <name>Zn(2+)</name>
        <dbReference type="ChEBI" id="CHEBI:29105"/>
    </cofactor>
</comment>
<keyword evidence="9" id="KW-0028">Amino-acid biosynthesis</keyword>
<dbReference type="Gene3D" id="1.10.288.10">
    <property type="entry name" value="Cobalamin-dependent Methionine Synthase, domain 2"/>
    <property type="match status" value="1"/>
</dbReference>
<dbReference type="InterPro" id="IPR004223">
    <property type="entry name" value="VitB12-dep_Met_synth_activ_dom"/>
</dbReference>
<evidence type="ECO:0000259" key="12">
    <source>
        <dbReference type="PROSITE" id="PS51332"/>
    </source>
</evidence>